<sequence>MNAPMLRRAGSATVVVLAAVLIVVLGWAIPPRAAVISTDRLGPESGEPVSGYLDRARESLRANDADGHWALLSFTSGITADRIPEYSAGLRISQVDYHVAIDRVATPITAIGVPAGDGVAVASVRSAAAKVAAEQTYDDRSTRVKNLVAARLAAGCPCVVGIVLYGTLDQLRNLAARPGIRAVEALPADASAGVFAVSPLLPEQTESASPTPDDGPVPDN</sequence>
<evidence type="ECO:0008006" key="4">
    <source>
        <dbReference type="Google" id="ProtNLM"/>
    </source>
</evidence>
<evidence type="ECO:0000313" key="2">
    <source>
        <dbReference type="EMBL" id="APA97437.1"/>
    </source>
</evidence>
<proteinExistence type="predicted"/>
<evidence type="ECO:0000313" key="3">
    <source>
        <dbReference type="Proteomes" id="UP000180166"/>
    </source>
</evidence>
<accession>A0ABC8AUB3</accession>
<protein>
    <recommendedName>
        <fullName evidence="4">Secreted protein</fullName>
    </recommendedName>
</protein>
<gene>
    <name evidence="2" type="ORF">NS506_03385</name>
</gene>
<reference evidence="2 3" key="1">
    <citation type="submission" date="2016-10" db="EMBL/GenBank/DDBJ databases">
        <title>Genome sequence of Nocardia seriolae strain EM150506, isolated from Anguila japonica.</title>
        <authorList>
            <person name="Han H.-J."/>
        </authorList>
    </citation>
    <scope>NUCLEOTIDE SEQUENCE [LARGE SCALE GENOMIC DNA]</scope>
    <source>
        <strain evidence="2 3">EM150506</strain>
    </source>
</reference>
<dbReference type="AlphaFoldDB" id="A0ABC8AUB3"/>
<dbReference type="KEGG" id="nsr:NS506_03385"/>
<dbReference type="Proteomes" id="UP000180166">
    <property type="component" value="Chromosome"/>
</dbReference>
<evidence type="ECO:0000256" key="1">
    <source>
        <dbReference type="SAM" id="MobiDB-lite"/>
    </source>
</evidence>
<organism evidence="2 3">
    <name type="scientific">Nocardia seriolae</name>
    <dbReference type="NCBI Taxonomy" id="37332"/>
    <lineage>
        <taxon>Bacteria</taxon>
        <taxon>Bacillati</taxon>
        <taxon>Actinomycetota</taxon>
        <taxon>Actinomycetes</taxon>
        <taxon>Mycobacteriales</taxon>
        <taxon>Nocardiaceae</taxon>
        <taxon>Nocardia</taxon>
    </lineage>
</organism>
<name>A0ABC8AUB3_9NOCA</name>
<feature type="region of interest" description="Disordered" evidence="1">
    <location>
        <begin position="201"/>
        <end position="220"/>
    </location>
</feature>
<dbReference type="RefSeq" id="WP_237088157.1">
    <property type="nucleotide sequence ID" value="NZ_CP017839.1"/>
</dbReference>
<dbReference type="EMBL" id="CP017839">
    <property type="protein sequence ID" value="APA97437.1"/>
    <property type="molecule type" value="Genomic_DNA"/>
</dbReference>